<evidence type="ECO:0000256" key="6">
    <source>
        <dbReference type="ARBA" id="ARBA00022660"/>
    </source>
</evidence>
<evidence type="ECO:0000256" key="12">
    <source>
        <dbReference type="ARBA" id="ARBA00023027"/>
    </source>
</evidence>
<dbReference type="GO" id="GO:0008137">
    <property type="term" value="F:NADH dehydrogenase (ubiquinone) activity"/>
    <property type="evidence" value="ECO:0007669"/>
    <property type="project" value="UniProtKB-EC"/>
</dbReference>
<comment type="catalytic activity">
    <reaction evidence="17">
        <text>a ubiquinone + NADH + 5 H(+)(in) = a ubiquinol + NAD(+) + 4 H(+)(out)</text>
        <dbReference type="Rhea" id="RHEA:29091"/>
        <dbReference type="Rhea" id="RHEA-COMP:9565"/>
        <dbReference type="Rhea" id="RHEA-COMP:9566"/>
        <dbReference type="ChEBI" id="CHEBI:15378"/>
        <dbReference type="ChEBI" id="CHEBI:16389"/>
        <dbReference type="ChEBI" id="CHEBI:17976"/>
        <dbReference type="ChEBI" id="CHEBI:57540"/>
        <dbReference type="ChEBI" id="CHEBI:57945"/>
        <dbReference type="EC" id="7.1.1.2"/>
    </reaction>
</comment>
<dbReference type="GO" id="GO:0042773">
    <property type="term" value="P:ATP synthesis coupled electron transport"/>
    <property type="evidence" value="ECO:0007669"/>
    <property type="project" value="InterPro"/>
</dbReference>
<gene>
    <name evidence="21" type="primary">ND5</name>
</gene>
<keyword evidence="12" id="KW-0520">NAD</keyword>
<evidence type="ECO:0000256" key="10">
    <source>
        <dbReference type="ARBA" id="ARBA00022982"/>
    </source>
</evidence>
<comment type="subcellular location">
    <subcellularLocation>
        <location evidence="2">Mitochondrion inner membrane</location>
        <topology evidence="2">Multi-pass membrane protein</topology>
    </subcellularLocation>
</comment>
<evidence type="ECO:0000256" key="3">
    <source>
        <dbReference type="ARBA" id="ARBA00012944"/>
    </source>
</evidence>
<feature type="transmembrane region" description="Helical" evidence="18">
    <location>
        <begin position="174"/>
        <end position="191"/>
    </location>
</feature>
<feature type="transmembrane region" description="Helical" evidence="18">
    <location>
        <begin position="212"/>
        <end position="234"/>
    </location>
</feature>
<accession>A0A343BT85</accession>
<proteinExistence type="predicted"/>
<name>A0A343BT85_9HEMI</name>
<feature type="transmembrane region" description="Helical" evidence="18">
    <location>
        <begin position="333"/>
        <end position="355"/>
    </location>
</feature>
<keyword evidence="7 18" id="KW-0812">Transmembrane</keyword>
<feature type="transmembrane region" description="Helical" evidence="18">
    <location>
        <begin position="441"/>
        <end position="466"/>
    </location>
</feature>
<keyword evidence="10" id="KW-0249">Electron transport</keyword>
<dbReference type="AlphaFoldDB" id="A0A343BT85"/>
<evidence type="ECO:0000259" key="19">
    <source>
        <dbReference type="Pfam" id="PF00361"/>
    </source>
</evidence>
<dbReference type="EC" id="7.1.1.2" evidence="3"/>
<organism evidence="21">
    <name type="scientific">Perissonemia borneenis</name>
    <dbReference type="NCBI Taxonomy" id="1964418"/>
    <lineage>
        <taxon>Eukaryota</taxon>
        <taxon>Metazoa</taxon>
        <taxon>Ecdysozoa</taxon>
        <taxon>Arthropoda</taxon>
        <taxon>Hexapoda</taxon>
        <taxon>Insecta</taxon>
        <taxon>Pterygota</taxon>
        <taxon>Neoptera</taxon>
        <taxon>Paraneoptera</taxon>
        <taxon>Hemiptera</taxon>
        <taxon>Heteroptera</taxon>
        <taxon>Panheteroptera</taxon>
        <taxon>Cimicomorpha</taxon>
        <taxon>Tingidae</taxon>
        <taxon>Perissonemia</taxon>
    </lineage>
</organism>
<evidence type="ECO:0000256" key="11">
    <source>
        <dbReference type="ARBA" id="ARBA00022989"/>
    </source>
</evidence>
<evidence type="ECO:0000256" key="2">
    <source>
        <dbReference type="ARBA" id="ARBA00004448"/>
    </source>
</evidence>
<evidence type="ECO:0000256" key="14">
    <source>
        <dbReference type="ARBA" id="ARBA00023128"/>
    </source>
</evidence>
<keyword evidence="15 18" id="KW-0472">Membrane</keyword>
<evidence type="ECO:0000256" key="8">
    <source>
        <dbReference type="ARBA" id="ARBA00022792"/>
    </source>
</evidence>
<sequence>MYFFVSFFLIIFSLIFISLGFFFLNYNISFMLNWEVFKINSSFISMTFYFDWMSMFFSGTGLMISSMVILYSYDYMYVDVNKIRFLILVFLFIVSMMLMVFSLNMISILLGWDGLGLVSYCLVIYYQNNNSYVSGMLTVLTNRVGDVLILIGISWFFNFGSFHFIYYLDLKHDWLMFFMFLIILASFTKSAQIPFSSWLPAAMAAPTPVSSLVHSSTLVTAGIYLLIRFGNLVISTNFNNLFFIISVLTMFMAGLGAVFEYDLKKIVAFSTLSQLGLMMSILFMGDFFLSYFHLLSHAFFKSLLFMCSGLIIHSVCDSQDIRYMGCMFNEKPYSMTCFIISNMSLCGLFFMSGFYSKDMILESFIYLNMNFVKMLIYMLSISLTVCYTVRLINHVLITGLPVFVFRSVDEGFSSYFSLIILLLFSVFFGSMYSWLVFETPVYNFFSLLVKLSILFFMILGFLFYFFLSNLNLNMNNMFMYLGSMLYLTYLGSMFLNVNFYNLSLNYSSLMDDSWGEYYMSSYFSSLIELFSLKLNYLIFNNLKYYLFSFFLLMIYFFI</sequence>
<evidence type="ECO:0000256" key="15">
    <source>
        <dbReference type="ARBA" id="ARBA00023136"/>
    </source>
</evidence>
<evidence type="ECO:0000256" key="1">
    <source>
        <dbReference type="ARBA" id="ARBA00003257"/>
    </source>
</evidence>
<feature type="transmembrane region" description="Helical" evidence="18">
    <location>
        <begin position="7"/>
        <end position="32"/>
    </location>
</feature>
<keyword evidence="11 18" id="KW-1133">Transmembrane helix</keyword>
<feature type="transmembrane region" description="Helical" evidence="18">
    <location>
        <begin position="85"/>
        <end position="103"/>
    </location>
</feature>
<dbReference type="Pfam" id="PF06455">
    <property type="entry name" value="NADH5_C"/>
    <property type="match status" value="1"/>
</dbReference>
<reference evidence="21" key="1">
    <citation type="submission" date="2016-03" db="EMBL/GenBank/DDBJ databases">
        <authorList>
            <person name="Sun W.-S."/>
            <person name="Lee J.-W."/>
        </authorList>
    </citation>
    <scope>NUCLEOTIDE SEQUENCE</scope>
</reference>
<protein>
    <recommendedName>
        <fullName evidence="4">NADH-ubiquinone oxidoreductase chain 5</fullName>
        <ecNumber evidence="3">7.1.1.2</ecNumber>
    </recommendedName>
    <alternativeName>
        <fullName evidence="16">NADH dehydrogenase subunit 5</fullName>
    </alternativeName>
</protein>
<dbReference type="GO" id="GO:0015990">
    <property type="term" value="P:electron transport coupled proton transport"/>
    <property type="evidence" value="ECO:0007669"/>
    <property type="project" value="TreeGrafter"/>
</dbReference>
<geneLocation type="mitochondrion" evidence="21"/>
<feature type="transmembrane region" description="Helical" evidence="18">
    <location>
        <begin position="415"/>
        <end position="435"/>
    </location>
</feature>
<feature type="transmembrane region" description="Helical" evidence="18">
    <location>
        <begin position="52"/>
        <end position="73"/>
    </location>
</feature>
<dbReference type="PANTHER" id="PTHR42829">
    <property type="entry name" value="NADH-UBIQUINONE OXIDOREDUCTASE CHAIN 5"/>
    <property type="match status" value="1"/>
</dbReference>
<dbReference type="GO" id="GO:0005743">
    <property type="term" value="C:mitochondrial inner membrane"/>
    <property type="evidence" value="ECO:0007669"/>
    <property type="project" value="UniProtKB-SubCell"/>
</dbReference>
<evidence type="ECO:0000256" key="13">
    <source>
        <dbReference type="ARBA" id="ARBA00023075"/>
    </source>
</evidence>
<keyword evidence="5" id="KW-0813">Transport</keyword>
<dbReference type="PANTHER" id="PTHR42829:SF2">
    <property type="entry name" value="NADH-UBIQUINONE OXIDOREDUCTASE CHAIN 5"/>
    <property type="match status" value="1"/>
</dbReference>
<dbReference type="InterPro" id="IPR001750">
    <property type="entry name" value="ND/Mrp_TM"/>
</dbReference>
<feature type="transmembrane region" description="Helical" evidence="18">
    <location>
        <begin position="147"/>
        <end position="168"/>
    </location>
</feature>
<evidence type="ECO:0000256" key="18">
    <source>
        <dbReference type="SAM" id="Phobius"/>
    </source>
</evidence>
<keyword evidence="14 21" id="KW-0496">Mitochondrion</keyword>
<dbReference type="PRINTS" id="PR01434">
    <property type="entry name" value="NADHDHGNASE5"/>
</dbReference>
<evidence type="ECO:0000256" key="4">
    <source>
        <dbReference type="ARBA" id="ARBA00021096"/>
    </source>
</evidence>
<keyword evidence="8" id="KW-0999">Mitochondrion inner membrane</keyword>
<evidence type="ECO:0000259" key="20">
    <source>
        <dbReference type="Pfam" id="PF06455"/>
    </source>
</evidence>
<dbReference type="InterPro" id="IPR003945">
    <property type="entry name" value="NU5C-like"/>
</dbReference>
<feature type="transmembrane region" description="Helical" evidence="18">
    <location>
        <begin position="266"/>
        <end position="285"/>
    </location>
</feature>
<evidence type="ECO:0000256" key="9">
    <source>
        <dbReference type="ARBA" id="ARBA00022967"/>
    </source>
</evidence>
<feature type="transmembrane region" description="Helical" evidence="18">
    <location>
        <begin position="240"/>
        <end position="259"/>
    </location>
</feature>
<evidence type="ECO:0000256" key="17">
    <source>
        <dbReference type="ARBA" id="ARBA00049551"/>
    </source>
</evidence>
<keyword evidence="9" id="KW-1278">Translocase</keyword>
<keyword evidence="6" id="KW-0679">Respiratory chain</keyword>
<dbReference type="GO" id="GO:0003954">
    <property type="term" value="F:NADH dehydrogenase activity"/>
    <property type="evidence" value="ECO:0007669"/>
    <property type="project" value="TreeGrafter"/>
</dbReference>
<feature type="transmembrane region" description="Helical" evidence="18">
    <location>
        <begin position="542"/>
        <end position="557"/>
    </location>
</feature>
<feature type="transmembrane region" description="Helical" evidence="18">
    <location>
        <begin position="478"/>
        <end position="497"/>
    </location>
</feature>
<evidence type="ECO:0000313" key="21">
    <source>
        <dbReference type="EMBL" id="ARB50150.1"/>
    </source>
</evidence>
<feature type="domain" description="NADH:quinone oxidoreductase/Mrp antiporter transmembrane" evidence="19">
    <location>
        <begin position="102"/>
        <end position="376"/>
    </location>
</feature>
<reference evidence="21" key="2">
    <citation type="journal article" date="2018" name="Mol. Phylogenet. Evol.">
        <title>Compositional heterogeneity in true bug mitochondrial phylogenomics.</title>
        <authorList>
            <person name="Liu Y."/>
            <person name="Song F."/>
            <person name="Jiang P."/>
            <person name="Wilson J.J."/>
            <person name="Cai W."/>
            <person name="Li H."/>
        </authorList>
    </citation>
    <scope>NUCLEOTIDE SEQUENCE</scope>
</reference>
<evidence type="ECO:0000256" key="5">
    <source>
        <dbReference type="ARBA" id="ARBA00022448"/>
    </source>
</evidence>
<feature type="domain" description="NADH dehydrogenase subunit 5 C-terminal" evidence="20">
    <location>
        <begin position="387"/>
        <end position="557"/>
    </location>
</feature>
<evidence type="ECO:0000256" key="16">
    <source>
        <dbReference type="ARBA" id="ARBA00031027"/>
    </source>
</evidence>
<keyword evidence="13" id="KW-0830">Ubiquinone</keyword>
<dbReference type="EMBL" id="KU896785">
    <property type="protein sequence ID" value="ARB50150.1"/>
    <property type="molecule type" value="Genomic_DNA"/>
</dbReference>
<dbReference type="Pfam" id="PF00361">
    <property type="entry name" value="Proton_antipo_M"/>
    <property type="match status" value="1"/>
</dbReference>
<comment type="function">
    <text evidence="1">Core subunit of the mitochondrial membrane respiratory chain NADH dehydrogenase (Complex I) that is believed to belong to the minimal assembly required for catalysis. Complex I functions in the transfer of electrons from NADH to the respiratory chain. The immediate electron acceptor for the enzyme is believed to be ubiquinone.</text>
</comment>
<dbReference type="InterPro" id="IPR010934">
    <property type="entry name" value="NADH_DH_su5_C"/>
</dbReference>
<evidence type="ECO:0000256" key="7">
    <source>
        <dbReference type="ARBA" id="ARBA00022692"/>
    </source>
</evidence>
<feature type="transmembrane region" description="Helical" evidence="18">
    <location>
        <begin position="375"/>
        <end position="403"/>
    </location>
</feature>